<dbReference type="InterPro" id="IPR028974">
    <property type="entry name" value="TSP_type-3_rpt"/>
</dbReference>
<evidence type="ECO:0000313" key="3">
    <source>
        <dbReference type="EMBL" id="EIA08243.1"/>
    </source>
</evidence>
<keyword evidence="1" id="KW-0732">Signal</keyword>
<organism evidence="3 4">
    <name type="scientific">Flavobacterium frigoris (strain PS1)</name>
    <dbReference type="NCBI Taxonomy" id="1086011"/>
    <lineage>
        <taxon>Bacteria</taxon>
        <taxon>Pseudomonadati</taxon>
        <taxon>Bacteroidota</taxon>
        <taxon>Flavobacteriia</taxon>
        <taxon>Flavobacteriales</taxon>
        <taxon>Flavobacteriaceae</taxon>
        <taxon>Flavobacterium</taxon>
    </lineage>
</organism>
<feature type="domain" description="Ig-like" evidence="2">
    <location>
        <begin position="1252"/>
        <end position="1346"/>
    </location>
</feature>
<evidence type="ECO:0000256" key="1">
    <source>
        <dbReference type="SAM" id="SignalP"/>
    </source>
</evidence>
<protein>
    <recommendedName>
        <fullName evidence="2">Ig-like domain-containing protein</fullName>
    </recommendedName>
</protein>
<name>H7FRV3_FLAFP</name>
<comment type="caution">
    <text evidence="3">The sequence shown here is derived from an EMBL/GenBank/DDBJ whole genome shotgun (WGS) entry which is preliminary data.</text>
</comment>
<feature type="signal peptide" evidence="1">
    <location>
        <begin position="1"/>
        <end position="18"/>
    </location>
</feature>
<evidence type="ECO:0000313" key="4">
    <source>
        <dbReference type="Proteomes" id="UP000005566"/>
    </source>
</evidence>
<dbReference type="eggNOG" id="COG2373">
    <property type="taxonomic scope" value="Bacteria"/>
</dbReference>
<dbReference type="Pfam" id="PF13585">
    <property type="entry name" value="CHU_C"/>
    <property type="match status" value="1"/>
</dbReference>
<dbReference type="NCBIfam" id="TIGR04131">
    <property type="entry name" value="Bac_Flav_CTERM"/>
    <property type="match status" value="1"/>
</dbReference>
<dbReference type="eggNOG" id="COG3291">
    <property type="taxonomic scope" value="Bacteria"/>
</dbReference>
<dbReference type="PROSITE" id="PS50835">
    <property type="entry name" value="IG_LIKE"/>
    <property type="match status" value="1"/>
</dbReference>
<accession>H7FRV3</accession>
<proteinExistence type="predicted"/>
<gene>
    <name evidence="3" type="ORF">HJ01_01965</name>
</gene>
<keyword evidence="4" id="KW-1185">Reference proteome</keyword>
<dbReference type="STRING" id="1086011.HJ01_01965"/>
<dbReference type="InterPro" id="IPR013783">
    <property type="entry name" value="Ig-like_fold"/>
</dbReference>
<sequence>MKQTLLIFFTFLSISCFAQFSKTHYIPPLTAQTNLAEDQYIYISTPNSSDVNFKIIENGGAIIPGVVNKNTPYIHYIGSGNSSQLFTPKTSILKTSNKGYLIEAEDLIYVSVRVNSSRNPNGTYNHAGGLVSKGNSALGKEFRLGAMLNPQFDTTVLNFASILSTENGTKVTISNIPTGAILSDGTIITGPISVVLNKNESYILALENTNNAFPSNSSKIIGALVVSDKAVVVNAGSFCGSNSTLLGLQNGNLVPIGRDVGFDQIVPFEKTGKEYIFVKGNITSVSPELERVLLIAHEPNTAIYLNGNTSPYTTLINAGDYIDIDGNNFIDGNLYVLTSEKVFAYQSTSGSNSPANQNLFFVPPLNCSTPNIVDNIPFIESIGNVTYSGGLNIVTEKGATVNAYQNGILVSVGSATGITGNPGFERYSVTGLTGNISVKSTSQVYVSYYGTNGAATYGGYYSGFDTKPEIVTDKISVSNSTCIPNVILKINTLSSYDSFQWYVDDAIIPGETSNSYRPITPGFYQVKGSISNCPSTIPIFSDKIPVSNCPTNIDNDSANDNIDIDNDNDGITNCTESFGNQNISLANLNFGTVSIGDYSNTFNGVLSNSTAISTIPFTGSADGSFVSDVTAGKLNYVSYLMSFAKPISLGIEYISSANVSNLLNADAEYIISSDVDKTITVLNPTDQLLIDTNYDGIYESGITEFSSFEIRFRLKSTTSLPAGSGTFKFLTYLTNTVRFTHKNLSDDSSNKSSLKFFAVCVPKDSDKDGISDQLDIDSDNDGIPDAIEAQGNTFIPYTSADVNKDGLSDAFGTGIVPIDTDLDLSIGGVPDYLDLDSDNDGIYDLVESGSAAIDLNKDGVIDGAKSTFAANGLSLSVETSNDSGALNYIVRDTDADGIKNYREIDSDNDLCYDVIEAGFLDANNDGLLGNNPIVINTNGVVTSGTAYSTPNLNYITAAPIVITTQPNVAPTCELENAKIEIVDNGGNTYQWQVATNGTSWSNVINNAIYSGAQLNTLTITRVTSAMNGYRYQVVLHKIGNSCGLTSSATTLSILALPTIASPVTLVQCDDDTDGISNFNLTTKNSFISANHLVENFTYFTTFDGATTNDNTLLIKTPLSYRSSNGTIWSRVENENGCFSISQLNLIVSTTQIKKTYRRTIEICDDYIDPTHDDTDGISSFDFNGATTEIKALLPSPSTLYEIKYYSNESDALSQLNEIINTSNYRNTTSPYQQDIWVRVSSTLDNSCYGLGPHVKLIVNSKPNISSNENNSDDTLVCSNLPTFFVKLDAGIQDGSPISNYTYIWTKDNKILTGSTNYSLDVNEMGTYSVEVKTIAGCSRTRTIKVTASDIAHISSISIIDLSETNTITVNTTGQGKYQYSLDAPTGPFQVSNFFDNVSAGTHDVYIIDKNGCGTISQTIAVIGLPKYFTPNSDGYNDYWNVKGVNANFNTNSIIFIYDRYGKLITKIKTDSVGWDGTFNGQPLPSDDYWYTVKLEDGREAKGHFTLKR</sequence>
<dbReference type="PATRIC" id="fig|1086011.3.peg.1918"/>
<dbReference type="GO" id="GO:0005509">
    <property type="term" value="F:calcium ion binding"/>
    <property type="evidence" value="ECO:0007669"/>
    <property type="project" value="InterPro"/>
</dbReference>
<dbReference type="InterPro" id="IPR007110">
    <property type="entry name" value="Ig-like_dom"/>
</dbReference>
<dbReference type="Gene3D" id="2.60.40.10">
    <property type="entry name" value="Immunoglobulins"/>
    <property type="match status" value="1"/>
</dbReference>
<dbReference type="eggNOG" id="COG5384">
    <property type="taxonomic scope" value="Bacteria"/>
</dbReference>
<dbReference type="Proteomes" id="UP000005566">
    <property type="component" value="Unassembled WGS sequence"/>
</dbReference>
<dbReference type="PROSITE" id="PS51257">
    <property type="entry name" value="PROKAR_LIPOPROTEIN"/>
    <property type="match status" value="1"/>
</dbReference>
<dbReference type="Gene3D" id="4.10.1080.10">
    <property type="entry name" value="TSP type-3 repeat"/>
    <property type="match status" value="1"/>
</dbReference>
<dbReference type="OrthoDB" id="9765926at2"/>
<feature type="chain" id="PRO_5003610951" description="Ig-like domain-containing protein" evidence="1">
    <location>
        <begin position="19"/>
        <end position="1508"/>
    </location>
</feature>
<dbReference type="InterPro" id="IPR026341">
    <property type="entry name" value="T9SS_type_B"/>
</dbReference>
<dbReference type="EMBL" id="AHKF01000018">
    <property type="protein sequence ID" value="EIA08243.1"/>
    <property type="molecule type" value="Genomic_DNA"/>
</dbReference>
<evidence type="ECO:0000259" key="2">
    <source>
        <dbReference type="PROSITE" id="PS50835"/>
    </source>
</evidence>
<reference evidence="3 4" key="1">
    <citation type="journal article" date="2014" name="Acta Crystallogr. D">
        <title>Structure-based characterization and antifreeze properties of a hyperactive ice-binding protein from the Antarctic bacterium Flavobacterium frigoris PS1.</title>
        <authorList>
            <person name="Do H."/>
            <person name="Kim S.J."/>
            <person name="Kim H.J."/>
            <person name="Lee J.H."/>
        </authorList>
    </citation>
    <scope>NUCLEOTIDE SEQUENCE [LARGE SCALE GENOMIC DNA]</scope>
    <source>
        <strain evidence="3 4">PS1</strain>
    </source>
</reference>
<dbReference type="RefSeq" id="WP_007138142.1">
    <property type="nucleotide sequence ID" value="NZ_AHKF01000018.1"/>
</dbReference>